<reference evidence="2" key="1">
    <citation type="submission" date="2021-06" db="EMBL/GenBank/DDBJ databases">
        <authorList>
            <person name="Hodson N. C."/>
            <person name="Mongue J. A."/>
            <person name="Jaron S. K."/>
        </authorList>
    </citation>
    <scope>NUCLEOTIDE SEQUENCE</scope>
</reference>
<name>A0A8J2P034_9HEXA</name>
<protein>
    <recommendedName>
        <fullName evidence="4">Secreted protein</fullName>
    </recommendedName>
</protein>
<dbReference type="AlphaFoldDB" id="A0A8J2P034"/>
<proteinExistence type="predicted"/>
<organism evidence="2 3">
    <name type="scientific">Allacma fusca</name>
    <dbReference type="NCBI Taxonomy" id="39272"/>
    <lineage>
        <taxon>Eukaryota</taxon>
        <taxon>Metazoa</taxon>
        <taxon>Ecdysozoa</taxon>
        <taxon>Arthropoda</taxon>
        <taxon>Hexapoda</taxon>
        <taxon>Collembola</taxon>
        <taxon>Symphypleona</taxon>
        <taxon>Sminthuridae</taxon>
        <taxon>Allacma</taxon>
    </lineage>
</organism>
<evidence type="ECO:0008006" key="4">
    <source>
        <dbReference type="Google" id="ProtNLM"/>
    </source>
</evidence>
<feature type="signal peptide" evidence="1">
    <location>
        <begin position="1"/>
        <end position="21"/>
    </location>
</feature>
<evidence type="ECO:0000256" key="1">
    <source>
        <dbReference type="SAM" id="SignalP"/>
    </source>
</evidence>
<comment type="caution">
    <text evidence="2">The sequence shown here is derived from an EMBL/GenBank/DDBJ whole genome shotgun (WGS) entry which is preliminary data.</text>
</comment>
<accession>A0A8J2P034</accession>
<keyword evidence="1" id="KW-0732">Signal</keyword>
<dbReference type="EMBL" id="CAJVCH010072611">
    <property type="protein sequence ID" value="CAG7720675.1"/>
    <property type="molecule type" value="Genomic_DNA"/>
</dbReference>
<dbReference type="Proteomes" id="UP000708208">
    <property type="component" value="Unassembled WGS sequence"/>
</dbReference>
<gene>
    <name evidence="2" type="ORF">AFUS01_LOCUS9941</name>
</gene>
<keyword evidence="3" id="KW-1185">Reference proteome</keyword>
<evidence type="ECO:0000313" key="3">
    <source>
        <dbReference type="Proteomes" id="UP000708208"/>
    </source>
</evidence>
<feature type="chain" id="PRO_5035195816" description="Secreted protein" evidence="1">
    <location>
        <begin position="22"/>
        <end position="100"/>
    </location>
</feature>
<evidence type="ECO:0000313" key="2">
    <source>
        <dbReference type="EMBL" id="CAG7720675.1"/>
    </source>
</evidence>
<sequence length="100" mass="10802">MTAKLVFTIVCVLACAATGLGQFFNGGPFPAVRGPLFPGVNPLNFANFRQHDFREGPFAVAGYSLVEPFSARHVNQQFNRVVPIIPQPLPGFAPGHVFFG</sequence>